<evidence type="ECO:0000313" key="7">
    <source>
        <dbReference type="EMBL" id="ALJ58697.1"/>
    </source>
</evidence>
<dbReference type="EC" id="2.2.1.9" evidence="7"/>
<evidence type="ECO:0000256" key="4">
    <source>
        <dbReference type="ARBA" id="ARBA00023052"/>
    </source>
</evidence>
<dbReference type="AlphaFoldDB" id="A0A0P0FX14"/>
<evidence type="ECO:0000259" key="6">
    <source>
        <dbReference type="Pfam" id="PF02776"/>
    </source>
</evidence>
<keyword evidence="2" id="KW-0479">Metal-binding</keyword>
<dbReference type="EMBL" id="CP012801">
    <property type="protein sequence ID" value="ALJ58697.1"/>
    <property type="molecule type" value="Genomic_DNA"/>
</dbReference>
<dbReference type="PIRSF" id="PIRSF004983">
    <property type="entry name" value="MenD"/>
    <property type="match status" value="1"/>
</dbReference>
<keyword evidence="1 7" id="KW-0808">Transferase</keyword>
<accession>A0A0P0FX14</accession>
<sequence>MNKYYSDEKNIQILIALLKAHRIKYVVASPGNTNLTLVASLQQDSYFIIYSSVDERSAAYMACGLAAETGEAVMLSCTGATASRNYMSALTEAYYRKLPVLAVTSCRSNAEIGHLIPQVIDRRVLPNDIVRLSEQLPIVKDEQDEWECNIKVNRAILELYHRNGGPVHLNIPTTYCPTFNTKELPSQRIINRLYPHDNMPNLDGKRIAILVGSHKKWNNQLTQSVEKFCESYNSVVFCDHTSAYNGRYRIQYSLIGGQEQLTHSLNRIDVLIHIGEISGDYFSTIGKFNMSEVWRISQDGELCDTFHKLRYVFEMPEDQFFRYYTHINNNVVNTQYYDSCRLMYDHLYEIAKTKATMPFSNIWIAAQMAHRLPSYSYVHFSILSSLRSWNFFEFPQNIESFCNVGGFGIDGCVSSLIGASLAHKEKLHIGIIGDLAFFYDMNVLGNRHLGNNLRILLINNNIGAEFKLYCYPGAKLEDETTPYIAAEGHFGQKSPKLVRHYAQDLGFEYLDASSKEEFEQHAVRFLSPTNNDKPILLEVFTSYQDESKALEIIRNLDSNTMGFIKKKVKDNVNYNTIQKVRNILKN</sequence>
<dbReference type="InterPro" id="IPR012001">
    <property type="entry name" value="Thiamin_PyroP_enz_TPP-bd_dom"/>
</dbReference>
<evidence type="ECO:0000256" key="5">
    <source>
        <dbReference type="ARBA" id="ARBA00023211"/>
    </source>
</evidence>
<dbReference type="GO" id="GO:0009234">
    <property type="term" value="P:menaquinone biosynthetic process"/>
    <property type="evidence" value="ECO:0007669"/>
    <property type="project" value="InterPro"/>
</dbReference>
<dbReference type="InterPro" id="IPR029061">
    <property type="entry name" value="THDP-binding"/>
</dbReference>
<dbReference type="Gene3D" id="3.40.50.970">
    <property type="match status" value="2"/>
</dbReference>
<reference evidence="7 8" key="1">
    <citation type="journal article" date="2015" name="Science">
        <title>Genetic determinants of in vivo fitness and diet responsiveness in multiple human gut Bacteroides.</title>
        <authorList>
            <person name="Wu M."/>
            <person name="McNulty N.P."/>
            <person name="Rodionov D.A."/>
            <person name="Khoroshkin M.S."/>
            <person name="Griffin N.W."/>
            <person name="Cheng J."/>
            <person name="Latreille P."/>
            <person name="Kerstetter R.A."/>
            <person name="Terrapon N."/>
            <person name="Henrissat B."/>
            <person name="Osterman A.L."/>
            <person name="Gordon J.I."/>
        </authorList>
    </citation>
    <scope>NUCLEOTIDE SEQUENCE [LARGE SCALE GENOMIC DNA]</scope>
    <source>
        <strain evidence="7 8">WH2</strain>
    </source>
</reference>
<dbReference type="PANTHER" id="PTHR42916:SF1">
    <property type="entry name" value="PROTEIN PHYLLO, CHLOROPLASTIC"/>
    <property type="match status" value="1"/>
</dbReference>
<feature type="domain" description="Thiamine pyrophosphate enzyme N-terminal TPP-binding" evidence="6">
    <location>
        <begin position="12"/>
        <end position="120"/>
    </location>
</feature>
<dbReference type="CDD" id="cd07037">
    <property type="entry name" value="TPP_PYR_MenD"/>
    <property type="match status" value="1"/>
</dbReference>
<keyword evidence="3" id="KW-0460">Magnesium</keyword>
<dbReference type="SUPFAM" id="SSF52518">
    <property type="entry name" value="Thiamin diphosphate-binding fold (THDP-binding)"/>
    <property type="match status" value="2"/>
</dbReference>
<dbReference type="PATRIC" id="fig|246787.4.peg.1479"/>
<name>A0A0P0FX14_9BACE</name>
<dbReference type="PANTHER" id="PTHR42916">
    <property type="entry name" value="2-SUCCINYL-5-ENOLPYRUVYL-6-HYDROXY-3-CYCLOHEXENE-1-CARBOXYLATE SYNTHASE"/>
    <property type="match status" value="1"/>
</dbReference>
<keyword evidence="4" id="KW-0786">Thiamine pyrophosphate</keyword>
<organism evidence="7 8">
    <name type="scientific">Bacteroides cellulosilyticus</name>
    <dbReference type="NCBI Taxonomy" id="246787"/>
    <lineage>
        <taxon>Bacteria</taxon>
        <taxon>Pseudomonadati</taxon>
        <taxon>Bacteroidota</taxon>
        <taxon>Bacteroidia</taxon>
        <taxon>Bacteroidales</taxon>
        <taxon>Bacteroidaceae</taxon>
        <taxon>Bacteroides</taxon>
    </lineage>
</organism>
<evidence type="ECO:0000313" key="8">
    <source>
        <dbReference type="Proteomes" id="UP000061809"/>
    </source>
</evidence>
<evidence type="ECO:0000256" key="2">
    <source>
        <dbReference type="ARBA" id="ARBA00022723"/>
    </source>
</evidence>
<dbReference type="Pfam" id="PF02776">
    <property type="entry name" value="TPP_enzyme_N"/>
    <property type="match status" value="1"/>
</dbReference>
<dbReference type="GO" id="GO:0046872">
    <property type="term" value="F:metal ion binding"/>
    <property type="evidence" value="ECO:0007669"/>
    <property type="project" value="UniProtKB-KW"/>
</dbReference>
<evidence type="ECO:0000256" key="3">
    <source>
        <dbReference type="ARBA" id="ARBA00022842"/>
    </source>
</evidence>
<keyword evidence="5" id="KW-0464">Manganese</keyword>
<proteinExistence type="predicted"/>
<gene>
    <name evidence="7" type="primary">menD</name>
    <name evidence="7" type="ORF">BcellWH2_01436</name>
</gene>
<dbReference type="Proteomes" id="UP000061809">
    <property type="component" value="Chromosome"/>
</dbReference>
<dbReference type="RefSeq" id="WP_029428240.1">
    <property type="nucleotide sequence ID" value="NZ_CP012801.1"/>
</dbReference>
<dbReference type="Gene3D" id="3.40.50.1220">
    <property type="entry name" value="TPP-binding domain"/>
    <property type="match status" value="1"/>
</dbReference>
<protein>
    <submittedName>
        <fullName evidence="7">2-succinyl-5-enolpyruvyl-6-hydroxy-3-cyclohexene-1-carboxylate synthase</fullName>
        <ecNumber evidence="7">2.2.1.9</ecNumber>
    </submittedName>
</protein>
<dbReference type="GO" id="GO:0070204">
    <property type="term" value="F:2-succinyl-5-enolpyruvyl-6-hydroxy-3-cyclohexene-1-carboxylic-acid synthase activity"/>
    <property type="evidence" value="ECO:0007669"/>
    <property type="project" value="UniProtKB-EC"/>
</dbReference>
<dbReference type="KEGG" id="bcel:BcellWH2_01436"/>
<dbReference type="GO" id="GO:0030976">
    <property type="term" value="F:thiamine pyrophosphate binding"/>
    <property type="evidence" value="ECO:0007669"/>
    <property type="project" value="InterPro"/>
</dbReference>
<dbReference type="InterPro" id="IPR004433">
    <property type="entry name" value="MenaQ_synth_MenD"/>
</dbReference>
<evidence type="ECO:0000256" key="1">
    <source>
        <dbReference type="ARBA" id="ARBA00022679"/>
    </source>
</evidence>